<keyword evidence="1" id="KW-0472">Membrane</keyword>
<evidence type="ECO:0000256" key="1">
    <source>
        <dbReference type="SAM" id="Phobius"/>
    </source>
</evidence>
<dbReference type="Pfam" id="PF26604">
    <property type="entry name" value="CBU_0592"/>
    <property type="match status" value="1"/>
</dbReference>
<keyword evidence="4" id="KW-1185">Reference proteome</keyword>
<name>A0ABU0TW30_MICTR</name>
<protein>
    <recommendedName>
        <fullName evidence="2">CBU-0592-like domain-containing protein</fullName>
    </recommendedName>
</protein>
<proteinExistence type="predicted"/>
<dbReference type="EMBL" id="JAUTBF010000001">
    <property type="protein sequence ID" value="MDQ1123864.1"/>
    <property type="molecule type" value="Genomic_DNA"/>
</dbReference>
<keyword evidence="1" id="KW-1133">Transmembrane helix</keyword>
<evidence type="ECO:0000313" key="3">
    <source>
        <dbReference type="EMBL" id="MDQ1123864.1"/>
    </source>
</evidence>
<dbReference type="NCBIfam" id="NF047864">
    <property type="entry name" value="CBU_0592_membra"/>
    <property type="match status" value="1"/>
</dbReference>
<reference evidence="3 4" key="1">
    <citation type="submission" date="2023-07" db="EMBL/GenBank/DDBJ databases">
        <title>Functional and genomic diversity of the sorghum phyllosphere microbiome.</title>
        <authorList>
            <person name="Shade A."/>
        </authorList>
    </citation>
    <scope>NUCLEOTIDE SEQUENCE [LARGE SCALE GENOMIC DNA]</scope>
    <source>
        <strain evidence="3 4">SORGH_AS_1207</strain>
    </source>
</reference>
<evidence type="ECO:0000313" key="4">
    <source>
        <dbReference type="Proteomes" id="UP001226691"/>
    </source>
</evidence>
<feature type="domain" description="CBU-0592-like" evidence="2">
    <location>
        <begin position="7"/>
        <end position="82"/>
    </location>
</feature>
<dbReference type="InterPro" id="IPR058058">
    <property type="entry name" value="CBU_0592-like"/>
</dbReference>
<feature type="transmembrane region" description="Helical" evidence="1">
    <location>
        <begin position="62"/>
        <end position="79"/>
    </location>
</feature>
<feature type="transmembrane region" description="Helical" evidence="1">
    <location>
        <begin position="6"/>
        <end position="25"/>
    </location>
</feature>
<dbReference type="RefSeq" id="WP_307484032.1">
    <property type="nucleotide sequence ID" value="NZ_JAUTBF010000001.1"/>
</dbReference>
<organism evidence="3 4">
    <name type="scientific">Microbacterium trichothecenolyticum</name>
    <name type="common">Aureobacterium trichothecenolyticum</name>
    <dbReference type="NCBI Taxonomy" id="69370"/>
    <lineage>
        <taxon>Bacteria</taxon>
        <taxon>Bacillati</taxon>
        <taxon>Actinomycetota</taxon>
        <taxon>Actinomycetes</taxon>
        <taxon>Micrococcales</taxon>
        <taxon>Microbacteriaceae</taxon>
        <taxon>Microbacterium</taxon>
    </lineage>
</organism>
<evidence type="ECO:0000259" key="2">
    <source>
        <dbReference type="Pfam" id="PF26604"/>
    </source>
</evidence>
<comment type="caution">
    <text evidence="3">The sequence shown here is derived from an EMBL/GenBank/DDBJ whole genome shotgun (WGS) entry which is preliminary data.</text>
</comment>
<feature type="transmembrane region" description="Helical" evidence="1">
    <location>
        <begin position="37"/>
        <end position="56"/>
    </location>
</feature>
<gene>
    <name evidence="3" type="ORF">QE412_002437</name>
</gene>
<sequence>MSSSDLADLVGLVGVSLVVVSYFLLQAGRVRVEQLRYSLTNALASILVLVSLAAHWNLSSAVIEGFWLLISLYGCARWMRARRRRVASAS</sequence>
<keyword evidence="1" id="KW-0812">Transmembrane</keyword>
<accession>A0ABU0TW30</accession>
<dbReference type="Proteomes" id="UP001226691">
    <property type="component" value="Unassembled WGS sequence"/>
</dbReference>